<organism evidence="2 3">
    <name type="scientific">Paenibacillus thalictri</name>
    <dbReference type="NCBI Taxonomy" id="2527873"/>
    <lineage>
        <taxon>Bacteria</taxon>
        <taxon>Bacillati</taxon>
        <taxon>Bacillota</taxon>
        <taxon>Bacilli</taxon>
        <taxon>Bacillales</taxon>
        <taxon>Paenibacillaceae</taxon>
        <taxon>Paenibacillus</taxon>
    </lineage>
</organism>
<dbReference type="AlphaFoldDB" id="A0A4Q9DQC4"/>
<dbReference type="InterPro" id="IPR003251">
    <property type="entry name" value="Rr_diiron-bd_dom"/>
</dbReference>
<evidence type="ECO:0000259" key="1">
    <source>
        <dbReference type="Pfam" id="PF02915"/>
    </source>
</evidence>
<dbReference type="SUPFAM" id="SSF47240">
    <property type="entry name" value="Ferritin-like"/>
    <property type="match status" value="1"/>
</dbReference>
<evidence type="ECO:0000313" key="2">
    <source>
        <dbReference type="EMBL" id="TBL78618.1"/>
    </source>
</evidence>
<evidence type="ECO:0000313" key="3">
    <source>
        <dbReference type="Proteomes" id="UP000293142"/>
    </source>
</evidence>
<dbReference type="Proteomes" id="UP000293142">
    <property type="component" value="Unassembled WGS sequence"/>
</dbReference>
<accession>A0A4Q9DQC4</accession>
<dbReference type="Gene3D" id="1.20.120.660">
    <property type="entry name" value="IL-4 antagonist (De novo design) like domain"/>
    <property type="match status" value="1"/>
</dbReference>
<feature type="domain" description="Rubrerythrin diiron-binding" evidence="1">
    <location>
        <begin position="93"/>
        <end position="141"/>
    </location>
</feature>
<comment type="caution">
    <text evidence="2">The sequence shown here is derived from an EMBL/GenBank/DDBJ whole genome shotgun (WGS) entry which is preliminary data.</text>
</comment>
<dbReference type="OrthoDB" id="573482at2"/>
<dbReference type="GO" id="GO:0016491">
    <property type="term" value="F:oxidoreductase activity"/>
    <property type="evidence" value="ECO:0007669"/>
    <property type="project" value="InterPro"/>
</dbReference>
<feature type="domain" description="Rubrerythrin diiron-binding" evidence="1">
    <location>
        <begin position="22"/>
        <end position="77"/>
    </location>
</feature>
<dbReference type="Pfam" id="PF02915">
    <property type="entry name" value="Rubrerythrin"/>
    <property type="match status" value="2"/>
</dbReference>
<dbReference type="GO" id="GO:0046872">
    <property type="term" value="F:metal ion binding"/>
    <property type="evidence" value="ECO:0007669"/>
    <property type="project" value="InterPro"/>
</dbReference>
<gene>
    <name evidence="2" type="ORF">EYB31_14040</name>
</gene>
<name>A0A4Q9DQC4_9BACL</name>
<dbReference type="InterPro" id="IPR009078">
    <property type="entry name" value="Ferritin-like_SF"/>
</dbReference>
<proteinExistence type="predicted"/>
<reference evidence="2 3" key="1">
    <citation type="submission" date="2019-02" db="EMBL/GenBank/DDBJ databases">
        <title>Paenibacillus sp. nov., isolated from surface-sterilized tissue of Thalictrum simplex L.</title>
        <authorList>
            <person name="Tuo L."/>
        </authorList>
    </citation>
    <scope>NUCLEOTIDE SEQUENCE [LARGE SCALE GENOMIC DNA]</scope>
    <source>
        <strain evidence="2 3">N2SHLJ1</strain>
    </source>
</reference>
<dbReference type="RefSeq" id="WP_131013974.1">
    <property type="nucleotide sequence ID" value="NZ_SIRE01000009.1"/>
</dbReference>
<protein>
    <submittedName>
        <fullName evidence="2">Ferritin-like domain-containing protein</fullName>
    </submittedName>
</protein>
<dbReference type="EMBL" id="SIRE01000009">
    <property type="protein sequence ID" value="TBL78618.1"/>
    <property type="molecule type" value="Genomic_DNA"/>
</dbReference>
<keyword evidence="3" id="KW-1185">Reference proteome</keyword>
<dbReference type="CDD" id="cd00657">
    <property type="entry name" value="Ferritin_like"/>
    <property type="match status" value="1"/>
</dbReference>
<sequence>MYWYPYDYARVLNDPKLIDDVAKAINGEYSAIQCYERLAKQAPNEEERKQILEIRDDEIRHFHVFTQMYTSLTGKQANPQWTEACPEGYLEGLHAAIQDEQRTVDFYNGVADRAGDPHIKETFRRTAADEQNHAVWFLYYLTIRLQKRSSRTNVPHI</sequence>
<dbReference type="Gene3D" id="1.20.5.420">
    <property type="entry name" value="Immunoglobulin FC, subunit C"/>
    <property type="match status" value="1"/>
</dbReference>